<dbReference type="GO" id="GO:0030248">
    <property type="term" value="F:cellulose binding"/>
    <property type="evidence" value="ECO:0007669"/>
    <property type="project" value="InterPro"/>
</dbReference>
<feature type="domain" description="CBM1" evidence="12">
    <location>
        <begin position="22"/>
        <end position="66"/>
    </location>
</feature>
<reference evidence="13 14" key="1">
    <citation type="journal article" date="2015" name="Fungal Genet. Biol.">
        <title>Evolution of novel wood decay mechanisms in Agaricales revealed by the genome sequences of Fistulina hepatica and Cylindrobasidium torrendii.</title>
        <authorList>
            <person name="Floudas D."/>
            <person name="Held B.W."/>
            <person name="Riley R."/>
            <person name="Nagy L.G."/>
            <person name="Koehler G."/>
            <person name="Ransdell A.S."/>
            <person name="Younus H."/>
            <person name="Chow J."/>
            <person name="Chiniquy J."/>
            <person name="Lipzen A."/>
            <person name="Tritt A."/>
            <person name="Sun H."/>
            <person name="Haridas S."/>
            <person name="LaButti K."/>
            <person name="Ohm R.A."/>
            <person name="Kues U."/>
            <person name="Blanchette R.A."/>
            <person name="Grigoriev I.V."/>
            <person name="Minto R.E."/>
            <person name="Hibbett D.S."/>
        </authorList>
    </citation>
    <scope>NUCLEOTIDE SEQUENCE [LARGE SCALE GENOMIC DNA]</scope>
    <source>
        <strain evidence="13 14">FP15055 ss-10</strain>
    </source>
</reference>
<dbReference type="EMBL" id="KN880431">
    <property type="protein sequence ID" value="KIY74332.1"/>
    <property type="molecule type" value="Genomic_DNA"/>
</dbReference>
<dbReference type="PANTHER" id="PTHR11452">
    <property type="entry name" value="ALPHA-GALACTOSIDASE/ALPHA-N-ACETYLGALACTOSAMINIDASE"/>
    <property type="match status" value="1"/>
</dbReference>
<evidence type="ECO:0000256" key="5">
    <source>
        <dbReference type="ARBA" id="ARBA00022729"/>
    </source>
</evidence>
<dbReference type="Pfam" id="PF16499">
    <property type="entry name" value="Melibiase_2"/>
    <property type="match status" value="1"/>
</dbReference>
<dbReference type="SMART" id="SM00236">
    <property type="entry name" value="fCBD"/>
    <property type="match status" value="1"/>
</dbReference>
<dbReference type="Pfam" id="PF17801">
    <property type="entry name" value="Melibiase_C"/>
    <property type="match status" value="1"/>
</dbReference>
<keyword evidence="5 11" id="KW-0732">Signal</keyword>
<dbReference type="OrthoDB" id="5795902at2759"/>
<evidence type="ECO:0000256" key="2">
    <source>
        <dbReference type="ARBA" id="ARBA00004613"/>
    </source>
</evidence>
<comment type="similarity">
    <text evidence="3 9">Belongs to the glycosyl hydrolase 27 family.</text>
</comment>
<evidence type="ECO:0000256" key="10">
    <source>
        <dbReference type="SAM" id="MobiDB-lite"/>
    </source>
</evidence>
<evidence type="ECO:0000313" key="14">
    <source>
        <dbReference type="Proteomes" id="UP000054007"/>
    </source>
</evidence>
<dbReference type="SUPFAM" id="SSF51011">
    <property type="entry name" value="Glycosyl hydrolase domain"/>
    <property type="match status" value="1"/>
</dbReference>
<dbReference type="STRING" id="1314674.A0A0D7BV96"/>
<dbReference type="InterPro" id="IPR000254">
    <property type="entry name" value="CBD"/>
</dbReference>
<feature type="chain" id="PRO_5002317367" description="Alpha-galactosidase" evidence="11">
    <location>
        <begin position="24"/>
        <end position="506"/>
    </location>
</feature>
<keyword evidence="6 9" id="KW-0378">Hydrolase</keyword>
<dbReference type="EC" id="3.2.1.22" evidence="9"/>
<keyword evidence="4" id="KW-0964">Secreted</keyword>
<evidence type="ECO:0000256" key="9">
    <source>
        <dbReference type="RuleBase" id="RU361168"/>
    </source>
</evidence>
<dbReference type="Proteomes" id="UP000054007">
    <property type="component" value="Unassembled WGS sequence"/>
</dbReference>
<comment type="subcellular location">
    <subcellularLocation>
        <location evidence="2">Secreted</location>
    </subcellularLocation>
</comment>
<keyword evidence="7" id="KW-0325">Glycoprotein</keyword>
<feature type="region of interest" description="Disordered" evidence="10">
    <location>
        <begin position="73"/>
        <end position="119"/>
    </location>
</feature>
<evidence type="ECO:0000256" key="8">
    <source>
        <dbReference type="ARBA" id="ARBA00023295"/>
    </source>
</evidence>
<proteinExistence type="inferred from homology"/>
<dbReference type="InterPro" id="IPR013785">
    <property type="entry name" value="Aldolase_TIM"/>
</dbReference>
<dbReference type="PRINTS" id="PR00740">
    <property type="entry name" value="GLHYDRLASE27"/>
</dbReference>
<feature type="compositionally biased region" description="Low complexity" evidence="10">
    <location>
        <begin position="76"/>
        <end position="118"/>
    </location>
</feature>
<dbReference type="InterPro" id="IPR017853">
    <property type="entry name" value="GH"/>
</dbReference>
<sequence length="506" mass="53950">MLLPHSPLVLLLAFLSCFAPVWANSPYGQCGGSGWSGDTTCPSGSKPTAANSYTCVDSSEWYSQCLQATSTSAGMPSTAATSGVSSTSTTASTYTSTSAGTGASSTSISSSTPTDAPSKLTGKTPALGWNHWNAYGCAVSEEKVLAAANSLVDLGLKDAGYEYVNIDDCWDLQARDSSGHMVPDPTKFPNGIKAVADKIHDLGLKIGIYSDAGSATCADFPGSLDGESVDAALWAEWGIDYLKYDNCNVPGNWSDYWTYTDWYESNSAKRYRQMAGALANQDRPIQFALCNWGNANVWDWGARVGHSWRMSGDSSATWLYFMSIISTNVNHLDAIDFYAHNDMDMMEIGNGNFTVEEERTHFAAWAFLKSPILFIYDECLFQLSTLTTEQVGILKNAELLAFSQDTTVGAPAKPFTAYSGAPTTTPPEYYAGQSSAGTHVFIINTSASAATKAFTLSAVPSLGTGGSFKIHDMWTGKDLSGSYAATANFTVSLAAHDTAAYLITTA</sequence>
<keyword evidence="8 9" id="KW-0326">Glycosidase</keyword>
<dbReference type="PROSITE" id="PS51164">
    <property type="entry name" value="CBM1_2"/>
    <property type="match status" value="1"/>
</dbReference>
<dbReference type="GO" id="GO:0005576">
    <property type="term" value="C:extracellular region"/>
    <property type="evidence" value="ECO:0007669"/>
    <property type="project" value="UniProtKB-SubCell"/>
</dbReference>
<evidence type="ECO:0000313" key="13">
    <source>
        <dbReference type="EMBL" id="KIY74332.1"/>
    </source>
</evidence>
<feature type="signal peptide" evidence="11">
    <location>
        <begin position="1"/>
        <end position="23"/>
    </location>
</feature>
<dbReference type="GO" id="GO:0005975">
    <property type="term" value="P:carbohydrate metabolic process"/>
    <property type="evidence" value="ECO:0007669"/>
    <property type="project" value="InterPro"/>
</dbReference>
<dbReference type="InterPro" id="IPR013780">
    <property type="entry name" value="Glyco_hydro_b"/>
</dbReference>
<dbReference type="SUPFAM" id="SSF57180">
    <property type="entry name" value="Cellulose-binding domain"/>
    <property type="match status" value="1"/>
</dbReference>
<protein>
    <recommendedName>
        <fullName evidence="9">Alpha-galactosidase</fullName>
        <ecNumber evidence="9">3.2.1.22</ecNumber>
    </recommendedName>
    <alternativeName>
        <fullName evidence="9">Melibiase</fullName>
    </alternativeName>
</protein>
<evidence type="ECO:0000256" key="4">
    <source>
        <dbReference type="ARBA" id="ARBA00022525"/>
    </source>
</evidence>
<dbReference type="InterPro" id="IPR000111">
    <property type="entry name" value="Glyco_hydro_27/36_CS"/>
</dbReference>
<evidence type="ECO:0000256" key="7">
    <source>
        <dbReference type="ARBA" id="ARBA00023180"/>
    </source>
</evidence>
<accession>A0A0D7BV96</accession>
<dbReference type="Gene3D" id="2.60.40.1180">
    <property type="entry name" value="Golgi alpha-mannosidase II"/>
    <property type="match status" value="1"/>
</dbReference>
<dbReference type="Pfam" id="PF00734">
    <property type="entry name" value="CBM_1"/>
    <property type="match status" value="1"/>
</dbReference>
<dbReference type="InterPro" id="IPR035971">
    <property type="entry name" value="CBD_sf"/>
</dbReference>
<dbReference type="InterPro" id="IPR002241">
    <property type="entry name" value="Glyco_hydro_27"/>
</dbReference>
<dbReference type="AlphaFoldDB" id="A0A0D7BV96"/>
<evidence type="ECO:0000256" key="1">
    <source>
        <dbReference type="ARBA" id="ARBA00001255"/>
    </source>
</evidence>
<dbReference type="InterPro" id="IPR041233">
    <property type="entry name" value="Melibiase_C"/>
</dbReference>
<evidence type="ECO:0000259" key="12">
    <source>
        <dbReference type="PROSITE" id="PS51164"/>
    </source>
</evidence>
<dbReference type="Gene3D" id="3.20.20.70">
    <property type="entry name" value="Aldolase class I"/>
    <property type="match status" value="1"/>
</dbReference>
<dbReference type="GO" id="GO:0004557">
    <property type="term" value="F:alpha-galactosidase activity"/>
    <property type="evidence" value="ECO:0007669"/>
    <property type="project" value="UniProtKB-EC"/>
</dbReference>
<keyword evidence="14" id="KW-1185">Reference proteome</keyword>
<comment type="catalytic activity">
    <reaction evidence="1 9">
        <text>Hydrolysis of terminal, non-reducing alpha-D-galactose residues in alpha-D-galactosides, including galactose oligosaccharides, galactomannans and galactolipids.</text>
        <dbReference type="EC" id="3.2.1.22"/>
    </reaction>
</comment>
<name>A0A0D7BV96_9AGAR</name>
<evidence type="ECO:0000256" key="3">
    <source>
        <dbReference type="ARBA" id="ARBA00009743"/>
    </source>
</evidence>
<evidence type="ECO:0000256" key="6">
    <source>
        <dbReference type="ARBA" id="ARBA00022801"/>
    </source>
</evidence>
<gene>
    <name evidence="13" type="ORF">CYLTODRAFT_416174</name>
</gene>
<evidence type="ECO:0000256" key="11">
    <source>
        <dbReference type="SAM" id="SignalP"/>
    </source>
</evidence>
<dbReference type="PANTHER" id="PTHR11452:SF61">
    <property type="entry name" value="ALPHA-GALACTOSIDASE B-RELATED"/>
    <property type="match status" value="1"/>
</dbReference>
<dbReference type="CDD" id="cd14792">
    <property type="entry name" value="GH27"/>
    <property type="match status" value="1"/>
</dbReference>
<organism evidence="13 14">
    <name type="scientific">Cylindrobasidium torrendii FP15055 ss-10</name>
    <dbReference type="NCBI Taxonomy" id="1314674"/>
    <lineage>
        <taxon>Eukaryota</taxon>
        <taxon>Fungi</taxon>
        <taxon>Dikarya</taxon>
        <taxon>Basidiomycota</taxon>
        <taxon>Agaricomycotina</taxon>
        <taxon>Agaricomycetes</taxon>
        <taxon>Agaricomycetidae</taxon>
        <taxon>Agaricales</taxon>
        <taxon>Marasmiineae</taxon>
        <taxon>Physalacriaceae</taxon>
        <taxon>Cylindrobasidium</taxon>
    </lineage>
</organism>
<dbReference type="PROSITE" id="PS00512">
    <property type="entry name" value="ALPHA_GALACTOSIDASE"/>
    <property type="match status" value="1"/>
</dbReference>
<keyword evidence="9" id="KW-1015">Disulfide bond</keyword>
<dbReference type="SUPFAM" id="SSF51445">
    <property type="entry name" value="(Trans)glycosidases"/>
    <property type="match status" value="1"/>
</dbReference>